<dbReference type="PANTHER" id="PTHR30298:SF0">
    <property type="entry name" value="PROTEIN YBFL-RELATED"/>
    <property type="match status" value="1"/>
</dbReference>
<dbReference type="InterPro" id="IPR032806">
    <property type="entry name" value="YbfD_N"/>
</dbReference>
<dbReference type="Pfam" id="PF13808">
    <property type="entry name" value="DDE_Tnp_1_assoc"/>
    <property type="match status" value="1"/>
</dbReference>
<reference evidence="2" key="1">
    <citation type="submission" date="2019-03" db="EMBL/GenBank/DDBJ databases">
        <title>Single cell metagenomics reveals metabolic interactions within the superorganism composed of flagellate Streblomastix strix and complex community of Bacteroidetes bacteria on its surface.</title>
        <authorList>
            <person name="Treitli S.C."/>
            <person name="Kolisko M."/>
            <person name="Husnik F."/>
            <person name="Keeling P."/>
            <person name="Hampl V."/>
        </authorList>
    </citation>
    <scope>NUCLEOTIDE SEQUENCE</scope>
    <source>
        <strain evidence="2">STM</strain>
    </source>
</reference>
<protein>
    <recommendedName>
        <fullName evidence="1">H repeat-associated protein N-terminal domain-containing protein</fullName>
    </recommendedName>
</protein>
<evidence type="ECO:0000313" key="2">
    <source>
        <dbReference type="EMBL" id="KAA6316197.1"/>
    </source>
</evidence>
<dbReference type="InterPro" id="IPR051698">
    <property type="entry name" value="Transposase_11-like"/>
</dbReference>
<dbReference type="AlphaFoldDB" id="A0A5J4Q3D2"/>
<organism evidence="2">
    <name type="scientific">termite gut metagenome</name>
    <dbReference type="NCBI Taxonomy" id="433724"/>
    <lineage>
        <taxon>unclassified sequences</taxon>
        <taxon>metagenomes</taxon>
        <taxon>organismal metagenomes</taxon>
    </lineage>
</organism>
<comment type="caution">
    <text evidence="2">The sequence shown here is derived from an EMBL/GenBank/DDBJ whole genome shotgun (WGS) entry which is preliminary data.</text>
</comment>
<name>A0A5J4Q3D2_9ZZZZ</name>
<accession>A0A5J4Q3D2</accession>
<feature type="domain" description="H repeat-associated protein N-terminal" evidence="1">
    <location>
        <begin position="16"/>
        <end position="72"/>
    </location>
</feature>
<dbReference type="PANTHER" id="PTHR30298">
    <property type="entry name" value="H REPEAT-ASSOCIATED PREDICTED TRANSPOSASE"/>
    <property type="match status" value="1"/>
</dbReference>
<sequence length="73" mass="8544">MQKKTNHYDIMTSLHQAFRELQDPRKERKKNHKLLDIIILSVLSVLCGAESYDSIELFGKTNLAFLKQILELK</sequence>
<evidence type="ECO:0000259" key="1">
    <source>
        <dbReference type="Pfam" id="PF13808"/>
    </source>
</evidence>
<feature type="non-terminal residue" evidence="2">
    <location>
        <position position="73"/>
    </location>
</feature>
<gene>
    <name evidence="2" type="ORF">EZS27_033458</name>
</gene>
<dbReference type="EMBL" id="SNRY01004969">
    <property type="protein sequence ID" value="KAA6316197.1"/>
    <property type="molecule type" value="Genomic_DNA"/>
</dbReference>
<proteinExistence type="predicted"/>